<dbReference type="Proteomes" id="UP000002362">
    <property type="component" value="Chromosome"/>
</dbReference>
<sequence>MKVRKDYRVGHLVHDFYFKRRIDIREYRHEYELDDKTIRIDINRAKDILEDFYGYTVVRDGFKIYEAKKL</sequence>
<accession>D5T0W5</accession>
<evidence type="ECO:0000313" key="1">
    <source>
        <dbReference type="EMBL" id="ADG39914.1"/>
    </source>
</evidence>
<reference evidence="1 2" key="1">
    <citation type="journal article" date="2010" name="J. Bacteriol.">
        <title>Complete genome sequence analysis of Leuconostoc kimchii IMSNU 11154.</title>
        <authorList>
            <person name="Oh H.M."/>
            <person name="Cho Y.J."/>
            <person name="Kim B.K."/>
            <person name="Roe J.H."/>
            <person name="Kang S.O."/>
            <person name="Nahm B.H."/>
            <person name="Jeong G."/>
            <person name="Han H.U."/>
            <person name="Chun J."/>
        </authorList>
    </citation>
    <scope>NUCLEOTIDE SEQUENCE [LARGE SCALE GENOMIC DNA]</scope>
    <source>
        <strain evidence="2">IMSNU 11154 / KCTC 2386 / IH25</strain>
    </source>
</reference>
<dbReference type="EMBL" id="CP001758">
    <property type="protein sequence ID" value="ADG39914.1"/>
    <property type="molecule type" value="Genomic_DNA"/>
</dbReference>
<dbReference type="HOGENOM" id="CLU_2753012_0_0_9"/>
<organism evidence="1 2">
    <name type="scientific">Leuconostoc kimchii (strain IMSNU 11154 / KCTC 2386 / IH25)</name>
    <dbReference type="NCBI Taxonomy" id="762051"/>
    <lineage>
        <taxon>Bacteria</taxon>
        <taxon>Bacillati</taxon>
        <taxon>Bacillota</taxon>
        <taxon>Bacilli</taxon>
        <taxon>Lactobacillales</taxon>
        <taxon>Lactobacillaceae</taxon>
        <taxon>Leuconostoc</taxon>
    </lineage>
</organism>
<name>D5T0W5_LEUKI</name>
<evidence type="ECO:0000313" key="2">
    <source>
        <dbReference type="Proteomes" id="UP000002362"/>
    </source>
</evidence>
<proteinExistence type="predicted"/>
<dbReference type="PATRIC" id="fig|762051.18.peg.375"/>
<dbReference type="RefSeq" id="WP_013102513.1">
    <property type="nucleotide sequence ID" value="NC_014136.1"/>
</dbReference>
<dbReference type="KEGG" id="lki:LKI_01855"/>
<dbReference type="STRING" id="762051.LKI_01855"/>
<dbReference type="AlphaFoldDB" id="D5T0W5"/>
<gene>
    <name evidence="1" type="ordered locus">LKI_01855</name>
</gene>
<protein>
    <submittedName>
        <fullName evidence="1">Uncharacterized protein</fullName>
    </submittedName>
</protein>